<dbReference type="PANTHER" id="PTHR34853:SF1">
    <property type="entry name" value="LIPASE 5"/>
    <property type="match status" value="1"/>
</dbReference>
<sequence length="382" mass="43290">MKEFFLFSVIGLILLYSCSKDEESVSPHYFVSVIQEKEFSVDEIKNRYPEIFIRYSSLSVLLQNIHVTAIRYRTKDSKNQDIIASGVIAYPSNKKITGVTSVQHSSLFLKSQAPSRQLLHFELAPVLFKQVVFMSDYIGFGETEHLFHPFFHSNSTAQSCIDMIRAGKEYLQSICFPVPEEISLMGYSQGGNATLALLKKIEEIPDTDLKVKQTFAGGGAYDLEATYNCFLNQNYISQPAFIPYLLLGLNTGNHLQLAWNEIFISPDQVISLFDGKQDLSEINSRLGHRLENILSPAFFLPEKNNSIKKLERALKQNSLVEWTPNSSITLMHSPDDTYVPYLNAEQAFQSFRRHGCKVNFVSLQGDHGDAGIQFYLQVVLKL</sequence>
<evidence type="ECO:0000313" key="3">
    <source>
        <dbReference type="Proteomes" id="UP000031937"/>
    </source>
</evidence>
<evidence type="ECO:0000313" key="1">
    <source>
        <dbReference type="EMBL" id="KIO44005.1"/>
    </source>
</evidence>
<evidence type="ECO:0000313" key="4">
    <source>
        <dbReference type="Proteomes" id="UP000031980"/>
    </source>
</evidence>
<dbReference type="Proteomes" id="UP000031937">
    <property type="component" value="Unassembled WGS sequence"/>
</dbReference>
<dbReference type="PIRSF" id="PIRSF029171">
    <property type="entry name" value="Esterase_LipA"/>
    <property type="match status" value="1"/>
</dbReference>
<dbReference type="Gene3D" id="1.10.260.160">
    <property type="match status" value="1"/>
</dbReference>
<dbReference type="InterPro" id="IPR029058">
    <property type="entry name" value="AB_hydrolase_fold"/>
</dbReference>
<dbReference type="OrthoDB" id="9798122at2"/>
<accession>A0A0C3R3Y3</accession>
<dbReference type="InterPro" id="IPR005152">
    <property type="entry name" value="Lipase_secreted"/>
</dbReference>
<dbReference type="Gene3D" id="3.40.50.1820">
    <property type="entry name" value="alpha/beta hydrolase"/>
    <property type="match status" value="1"/>
</dbReference>
<dbReference type="AlphaFoldDB" id="A0A0C3R3Y3"/>
<dbReference type="Proteomes" id="UP000031980">
    <property type="component" value="Unassembled WGS sequence"/>
</dbReference>
<comment type="caution">
    <text evidence="1">The sequence shown here is derived from an EMBL/GenBank/DDBJ whole genome shotgun (WGS) entry which is preliminary data.</text>
</comment>
<evidence type="ECO:0000313" key="2">
    <source>
        <dbReference type="EMBL" id="KIO47334.1"/>
    </source>
</evidence>
<dbReference type="PROSITE" id="PS51257">
    <property type="entry name" value="PROKAR_LIPOPROTEIN"/>
    <property type="match status" value="1"/>
</dbReference>
<organism evidence="1 4">
    <name type="scientific">Sanguibacteroides justesenii</name>
    <dbReference type="NCBI Taxonomy" id="1547597"/>
    <lineage>
        <taxon>Bacteria</taxon>
        <taxon>Pseudomonadati</taxon>
        <taxon>Bacteroidota</taxon>
        <taxon>Bacteroidia</taxon>
        <taxon>Bacteroidales</taxon>
        <taxon>Porphyromonadaceae</taxon>
        <taxon>Sanguibacteroides</taxon>
    </lineage>
</organism>
<keyword evidence="4" id="KW-1185">Reference proteome</keyword>
<evidence type="ECO:0008006" key="5">
    <source>
        <dbReference type="Google" id="ProtNLM"/>
    </source>
</evidence>
<reference evidence="2 3" key="2">
    <citation type="submission" date="2014-07" db="EMBL/GenBank/DDBJ databases">
        <title>Porphyromonadaceae bacterium OUH 334697 = ATCC BAA-2682 = DSM 28341 draft genome.</title>
        <authorList>
            <person name="Sydenham T.V."/>
            <person name="Hasman H."/>
            <person name="Justesen U.S."/>
        </authorList>
    </citation>
    <scope>NUCLEOTIDE SEQUENCE [LARGE SCALE GENOMIC DNA]</scope>
    <source>
        <strain evidence="2 3">OUH 334697</strain>
    </source>
</reference>
<dbReference type="GO" id="GO:0004806">
    <property type="term" value="F:triacylglycerol lipase activity"/>
    <property type="evidence" value="ECO:0007669"/>
    <property type="project" value="InterPro"/>
</dbReference>
<dbReference type="PANTHER" id="PTHR34853">
    <property type="match status" value="1"/>
</dbReference>
<proteinExistence type="predicted"/>
<name>A0A0C3R3Y3_9PORP</name>
<dbReference type="EMBL" id="JPIU01000040">
    <property type="protein sequence ID" value="KIO44005.1"/>
    <property type="molecule type" value="Genomic_DNA"/>
</dbReference>
<dbReference type="EMBL" id="JPIT01000007">
    <property type="protein sequence ID" value="KIO47334.1"/>
    <property type="molecule type" value="Genomic_DNA"/>
</dbReference>
<dbReference type="GO" id="GO:0016042">
    <property type="term" value="P:lipid catabolic process"/>
    <property type="evidence" value="ECO:0007669"/>
    <property type="project" value="InterPro"/>
</dbReference>
<dbReference type="RefSeq" id="WP_041502151.1">
    <property type="nucleotide sequence ID" value="NZ_JPIT01000007.1"/>
</dbReference>
<protein>
    <recommendedName>
        <fullName evidence="5">Lipase</fullName>
    </recommendedName>
</protein>
<reference evidence="1 4" key="1">
    <citation type="submission" date="2014-07" db="EMBL/GenBank/DDBJ databases">
        <title>Porphyromonadaceae bacterium OUH 308042 = ATCC BAA-2681 = DSM 28342 draft genome.</title>
        <authorList>
            <person name="Sydenham T.V."/>
            <person name="Hasman H."/>
            <person name="Justensen U.S."/>
        </authorList>
    </citation>
    <scope>NUCLEOTIDE SEQUENCE [LARGE SCALE GENOMIC DNA]</scope>
    <source>
        <strain evidence="1 4">OUH 308042</strain>
    </source>
</reference>
<gene>
    <name evidence="1" type="ORF">BA92_11490</name>
    <name evidence="2" type="ORF">IE90_01760</name>
</gene>
<dbReference type="SUPFAM" id="SSF53474">
    <property type="entry name" value="alpha/beta-Hydrolases"/>
    <property type="match status" value="1"/>
</dbReference>